<dbReference type="InterPro" id="IPR011663">
    <property type="entry name" value="UTRA"/>
</dbReference>
<dbReference type="EMBL" id="JBHUMX010000038">
    <property type="protein sequence ID" value="MFD2629642.1"/>
    <property type="molecule type" value="Genomic_DNA"/>
</dbReference>
<dbReference type="InterPro" id="IPR028978">
    <property type="entry name" value="Chorismate_lyase_/UTRA_dom_sf"/>
</dbReference>
<dbReference type="InterPro" id="IPR050679">
    <property type="entry name" value="Bact_HTH_transcr_reg"/>
</dbReference>
<evidence type="ECO:0000256" key="1">
    <source>
        <dbReference type="ARBA" id="ARBA00023015"/>
    </source>
</evidence>
<dbReference type="RefSeq" id="WP_379562434.1">
    <property type="nucleotide sequence ID" value="NZ_CP085256.1"/>
</dbReference>
<keyword evidence="3" id="KW-0804">Transcription</keyword>
<evidence type="ECO:0000256" key="3">
    <source>
        <dbReference type="ARBA" id="ARBA00023163"/>
    </source>
</evidence>
<dbReference type="Gene3D" id="3.40.1410.10">
    <property type="entry name" value="Chorismate lyase-like"/>
    <property type="match status" value="1"/>
</dbReference>
<evidence type="ECO:0000313" key="6">
    <source>
        <dbReference type="Proteomes" id="UP001597451"/>
    </source>
</evidence>
<dbReference type="SUPFAM" id="SSF46785">
    <property type="entry name" value="Winged helix' DNA-binding domain"/>
    <property type="match status" value="1"/>
</dbReference>
<dbReference type="InterPro" id="IPR036390">
    <property type="entry name" value="WH_DNA-bd_sf"/>
</dbReference>
<name>A0ABW5Q2Y3_9BACI</name>
<dbReference type="InterPro" id="IPR036388">
    <property type="entry name" value="WH-like_DNA-bd_sf"/>
</dbReference>
<evidence type="ECO:0000256" key="2">
    <source>
        <dbReference type="ARBA" id="ARBA00023125"/>
    </source>
</evidence>
<dbReference type="Pfam" id="PF07702">
    <property type="entry name" value="UTRA"/>
    <property type="match status" value="1"/>
</dbReference>
<evidence type="ECO:0000313" key="5">
    <source>
        <dbReference type="EMBL" id="MFD2629642.1"/>
    </source>
</evidence>
<dbReference type="CDD" id="cd07377">
    <property type="entry name" value="WHTH_GntR"/>
    <property type="match status" value="1"/>
</dbReference>
<comment type="caution">
    <text evidence="5">The sequence shown here is derived from an EMBL/GenBank/DDBJ whole genome shotgun (WGS) entry which is preliminary data.</text>
</comment>
<keyword evidence="2" id="KW-0238">DNA-binding</keyword>
<sequence length="239" mass="27733">MSLNYTNSIPLHNQLREAIKKKIFDGKYTKKIPSERELMDEYYVSRSTVRQSINQLVNEGILEKRPGKGTFVVLRPVNDWLGNLSSTNEIIERMGMIPDTKLLKAEIIVLDDFTKEITGLSKAYHFKRLKYANNIPLGIERHYYPIELGRNLSKYDLNTEAFYDLLERELGGKTFEAEQIIKSVKISKEDAALLNIPNNSHVLNANRVITDINGKFVEFENAYYRSDMYSFKIKLSRKQ</sequence>
<accession>A0ABW5Q2Y3</accession>
<dbReference type="InterPro" id="IPR000524">
    <property type="entry name" value="Tscrpt_reg_HTH_GntR"/>
</dbReference>
<dbReference type="PROSITE" id="PS50949">
    <property type="entry name" value="HTH_GNTR"/>
    <property type="match status" value="1"/>
</dbReference>
<dbReference type="Pfam" id="PF00392">
    <property type="entry name" value="GntR"/>
    <property type="match status" value="1"/>
</dbReference>
<dbReference type="Proteomes" id="UP001597451">
    <property type="component" value="Unassembled WGS sequence"/>
</dbReference>
<evidence type="ECO:0000259" key="4">
    <source>
        <dbReference type="PROSITE" id="PS50949"/>
    </source>
</evidence>
<dbReference type="Gene3D" id="1.10.10.10">
    <property type="entry name" value="Winged helix-like DNA-binding domain superfamily/Winged helix DNA-binding domain"/>
    <property type="match status" value="1"/>
</dbReference>
<proteinExistence type="predicted"/>
<dbReference type="SMART" id="SM00345">
    <property type="entry name" value="HTH_GNTR"/>
    <property type="match status" value="1"/>
</dbReference>
<dbReference type="SMART" id="SM00866">
    <property type="entry name" value="UTRA"/>
    <property type="match status" value="1"/>
</dbReference>
<dbReference type="PANTHER" id="PTHR44846">
    <property type="entry name" value="MANNOSYL-D-GLYCERATE TRANSPORT/METABOLISM SYSTEM REPRESSOR MNGR-RELATED"/>
    <property type="match status" value="1"/>
</dbReference>
<keyword evidence="6" id="KW-1185">Reference proteome</keyword>
<feature type="domain" description="HTH gntR-type" evidence="4">
    <location>
        <begin position="9"/>
        <end position="75"/>
    </location>
</feature>
<protein>
    <submittedName>
        <fullName evidence="5">GntR family transcriptional regulator</fullName>
    </submittedName>
</protein>
<dbReference type="SUPFAM" id="SSF64288">
    <property type="entry name" value="Chorismate lyase-like"/>
    <property type="match status" value="1"/>
</dbReference>
<keyword evidence="1" id="KW-0805">Transcription regulation</keyword>
<dbReference type="PANTHER" id="PTHR44846:SF1">
    <property type="entry name" value="MANNOSYL-D-GLYCERATE TRANSPORT_METABOLISM SYSTEM REPRESSOR MNGR-RELATED"/>
    <property type="match status" value="1"/>
</dbReference>
<dbReference type="PRINTS" id="PR00035">
    <property type="entry name" value="HTHGNTR"/>
</dbReference>
<reference evidence="6" key="1">
    <citation type="journal article" date="2019" name="Int. J. Syst. Evol. Microbiol.">
        <title>The Global Catalogue of Microorganisms (GCM) 10K type strain sequencing project: providing services to taxonomists for standard genome sequencing and annotation.</title>
        <authorList>
            <consortium name="The Broad Institute Genomics Platform"/>
            <consortium name="The Broad Institute Genome Sequencing Center for Infectious Disease"/>
            <person name="Wu L."/>
            <person name="Ma J."/>
        </authorList>
    </citation>
    <scope>NUCLEOTIDE SEQUENCE [LARGE SCALE GENOMIC DNA]</scope>
    <source>
        <strain evidence="6">TISTR 1858</strain>
    </source>
</reference>
<organism evidence="5 6">
    <name type="scientific">Oceanobacillus kapialis</name>
    <dbReference type="NCBI Taxonomy" id="481353"/>
    <lineage>
        <taxon>Bacteria</taxon>
        <taxon>Bacillati</taxon>
        <taxon>Bacillota</taxon>
        <taxon>Bacilli</taxon>
        <taxon>Bacillales</taxon>
        <taxon>Bacillaceae</taxon>
        <taxon>Oceanobacillus</taxon>
    </lineage>
</organism>
<gene>
    <name evidence="5" type="ORF">ACFSUN_12715</name>
</gene>